<dbReference type="PANTHER" id="PTHR18976:SF2">
    <property type="entry name" value="APOLIPOPROTEIN E"/>
    <property type="match status" value="1"/>
</dbReference>
<evidence type="ECO:0000256" key="8">
    <source>
        <dbReference type="ARBA" id="ARBA00022737"/>
    </source>
</evidence>
<accession>A0A484DAG9</accession>
<keyword evidence="6" id="KW-0272">Extracellular matrix</keyword>
<dbReference type="Pfam" id="PF01442">
    <property type="entry name" value="Apolipoprotein"/>
    <property type="match status" value="1"/>
</dbReference>
<evidence type="ECO:0000256" key="6">
    <source>
        <dbReference type="ARBA" id="ARBA00022530"/>
    </source>
</evidence>
<dbReference type="GO" id="GO:0034364">
    <property type="term" value="C:high-density lipoprotein particle"/>
    <property type="evidence" value="ECO:0007669"/>
    <property type="project" value="TreeGrafter"/>
</dbReference>
<dbReference type="GO" id="GO:0042627">
    <property type="term" value="C:chylomicron"/>
    <property type="evidence" value="ECO:0007669"/>
    <property type="project" value="TreeGrafter"/>
</dbReference>
<dbReference type="Proteomes" id="UP000295070">
    <property type="component" value="Chromosome 6"/>
</dbReference>
<dbReference type="GO" id="GO:0034362">
    <property type="term" value="C:low-density lipoprotein particle"/>
    <property type="evidence" value="ECO:0007669"/>
    <property type="project" value="TreeGrafter"/>
</dbReference>
<evidence type="ECO:0000256" key="3">
    <source>
        <dbReference type="ARBA" id="ARBA00011881"/>
    </source>
</evidence>
<dbReference type="AlphaFoldDB" id="A0A484DAG9"/>
<proteinExistence type="inferred from homology"/>
<protein>
    <recommendedName>
        <fullName evidence="14">Apolipoprotein Eb</fullName>
    </recommendedName>
</protein>
<comment type="caution">
    <text evidence="12">The sequence shown here is derived from an EMBL/GenBank/DDBJ whole genome shotgun (WGS) entry which is preliminary data.</text>
</comment>
<evidence type="ECO:0000256" key="7">
    <source>
        <dbReference type="ARBA" id="ARBA00022729"/>
    </source>
</evidence>
<dbReference type="EMBL" id="SCKG01000006">
    <property type="protein sequence ID" value="TDH11560.1"/>
    <property type="molecule type" value="Genomic_DNA"/>
</dbReference>
<dbReference type="GO" id="GO:0033344">
    <property type="term" value="P:cholesterol efflux"/>
    <property type="evidence" value="ECO:0007669"/>
    <property type="project" value="TreeGrafter"/>
</dbReference>
<keyword evidence="10" id="KW-0446">Lipid-binding</keyword>
<dbReference type="FunFam" id="1.20.120.20:FF:000010">
    <property type="entry name" value="Apolipoprotein E"/>
    <property type="match status" value="1"/>
</dbReference>
<evidence type="ECO:0000313" key="12">
    <source>
        <dbReference type="EMBL" id="TDH11560.1"/>
    </source>
</evidence>
<evidence type="ECO:0000256" key="2">
    <source>
        <dbReference type="ARBA" id="ARBA00008788"/>
    </source>
</evidence>
<dbReference type="GO" id="GO:0120020">
    <property type="term" value="F:cholesterol transfer activity"/>
    <property type="evidence" value="ECO:0007669"/>
    <property type="project" value="TreeGrafter"/>
</dbReference>
<keyword evidence="5" id="KW-0964">Secreted</keyword>
<reference evidence="12 13" key="1">
    <citation type="submission" date="2019-01" db="EMBL/GenBank/DDBJ databases">
        <title>A chromosome-scale genome assembly of the yellow perch, Perca flavescens.</title>
        <authorList>
            <person name="Feron R."/>
            <person name="Morvezen R."/>
            <person name="Bestin A."/>
            <person name="Haffray P."/>
            <person name="Klopp C."/>
            <person name="Zahm M."/>
            <person name="Cabau C."/>
            <person name="Roques C."/>
            <person name="Donnadieu C."/>
            <person name="Bouchez O."/>
            <person name="Christie M."/>
            <person name="Larson W."/>
            <person name="Guiguen Y."/>
        </authorList>
    </citation>
    <scope>NUCLEOTIDE SEQUENCE [LARGE SCALE GENOMIC DNA]</scope>
    <source>
        <strain evidence="12">YP-PL-M2</strain>
        <tissue evidence="12">Blood</tissue>
    </source>
</reference>
<evidence type="ECO:0000256" key="9">
    <source>
        <dbReference type="ARBA" id="ARBA00023055"/>
    </source>
</evidence>
<dbReference type="InterPro" id="IPR050163">
    <property type="entry name" value="Apolipoprotein_A1/A4/E"/>
</dbReference>
<dbReference type="GO" id="GO:0060228">
    <property type="term" value="F:phosphatidylcholine-sterol O-acyltransferase activator activity"/>
    <property type="evidence" value="ECO:0007669"/>
    <property type="project" value="TreeGrafter"/>
</dbReference>
<dbReference type="GO" id="GO:0034361">
    <property type="term" value="C:very-low-density lipoprotein particle"/>
    <property type="evidence" value="ECO:0007669"/>
    <property type="project" value="TreeGrafter"/>
</dbReference>
<dbReference type="SUPFAM" id="SSF58113">
    <property type="entry name" value="Apolipoprotein A-I"/>
    <property type="match status" value="1"/>
</dbReference>
<dbReference type="Gene3D" id="1.20.120.20">
    <property type="entry name" value="Apolipoprotein"/>
    <property type="match status" value="2"/>
</dbReference>
<dbReference type="GO" id="GO:0033700">
    <property type="term" value="P:phospholipid efflux"/>
    <property type="evidence" value="ECO:0007669"/>
    <property type="project" value="TreeGrafter"/>
</dbReference>
<comment type="function">
    <text evidence="11">APOE is an apolipoprotein, a protein associating with lipid particles, that mainly functions in lipoprotein-mediated lipid transport between organs via the plasma and interstitial fluids. APOE is a core component of plasma lipoproteins and is involved in their production, conversion and clearance. Apolipoproteins are amphipathic molecules that interact both with lipids of the lipoprotein particle core and the aqueous environment of the plasma.</text>
</comment>
<evidence type="ECO:0000256" key="1">
    <source>
        <dbReference type="ARBA" id="ARBA00004498"/>
    </source>
</evidence>
<comment type="subunit">
    <text evidence="3">Homotetramer.</text>
</comment>
<keyword evidence="13" id="KW-1185">Reference proteome</keyword>
<sequence>MCFATFYLWQRRMKVTVQGARRKLNLSGVSICPTTMKTVALILALTVITGCNARAVLPDATLKSWEDTVNRFWQYVDELNQKADGVVQELKASQLTRELDTLISDSMAELAAYRDDIQTKLTPYTDSSTGQLAQDMQLLGNKLQKDMLDAKERSVEYLGELKTMMEQNTDDVRSRISTYTHKLKKRLNKDTEEIRNTVATYVGELQSRTSQNIGAVKENVEPYVQQATDTASQKLSDISTILKTQADNLGLQLETQAEGIKTQLEATAQELRTSLEGKIDQLTDIISPFATQIREQIENIMEKVKETAATGA</sequence>
<keyword evidence="4" id="KW-0813">Transport</keyword>
<organism evidence="12 13">
    <name type="scientific">Perca flavescens</name>
    <name type="common">American yellow perch</name>
    <name type="synonym">Morone flavescens</name>
    <dbReference type="NCBI Taxonomy" id="8167"/>
    <lineage>
        <taxon>Eukaryota</taxon>
        <taxon>Metazoa</taxon>
        <taxon>Chordata</taxon>
        <taxon>Craniata</taxon>
        <taxon>Vertebrata</taxon>
        <taxon>Euteleostomi</taxon>
        <taxon>Actinopterygii</taxon>
        <taxon>Neopterygii</taxon>
        <taxon>Teleostei</taxon>
        <taxon>Neoteleostei</taxon>
        <taxon>Acanthomorphata</taxon>
        <taxon>Eupercaria</taxon>
        <taxon>Perciformes</taxon>
        <taxon>Percoidei</taxon>
        <taxon>Percidae</taxon>
        <taxon>Percinae</taxon>
        <taxon>Perca</taxon>
    </lineage>
</organism>
<dbReference type="GO" id="GO:0008203">
    <property type="term" value="P:cholesterol metabolic process"/>
    <property type="evidence" value="ECO:0007669"/>
    <property type="project" value="TreeGrafter"/>
</dbReference>
<keyword evidence="7" id="KW-0732">Signal</keyword>
<comment type="similarity">
    <text evidence="2">Belongs to the apolipoprotein A1/A4/E family.</text>
</comment>
<dbReference type="PANTHER" id="PTHR18976">
    <property type="entry name" value="APOLIPOPROTEIN"/>
    <property type="match status" value="1"/>
</dbReference>
<dbReference type="STRING" id="8167.A0A484DAG9"/>
<evidence type="ECO:0000256" key="10">
    <source>
        <dbReference type="ARBA" id="ARBA00023121"/>
    </source>
</evidence>
<gene>
    <name evidence="12" type="ORF">EPR50_G00062060</name>
</gene>
<dbReference type="GO" id="GO:0005543">
    <property type="term" value="F:phospholipid binding"/>
    <property type="evidence" value="ECO:0007669"/>
    <property type="project" value="TreeGrafter"/>
</dbReference>
<dbReference type="GO" id="GO:0042157">
    <property type="term" value="P:lipoprotein metabolic process"/>
    <property type="evidence" value="ECO:0007669"/>
    <property type="project" value="InterPro"/>
</dbReference>
<evidence type="ECO:0000256" key="4">
    <source>
        <dbReference type="ARBA" id="ARBA00022448"/>
    </source>
</evidence>
<comment type="subcellular location">
    <subcellularLocation>
        <location evidence="1">Secreted</location>
        <location evidence="1">Extracellular space</location>
        <location evidence="1">Extracellular matrix</location>
    </subcellularLocation>
</comment>
<evidence type="ECO:0008006" key="14">
    <source>
        <dbReference type="Google" id="ProtNLM"/>
    </source>
</evidence>
<dbReference type="InterPro" id="IPR000074">
    <property type="entry name" value="ApoA_E"/>
</dbReference>
<evidence type="ECO:0000313" key="13">
    <source>
        <dbReference type="Proteomes" id="UP000295070"/>
    </source>
</evidence>
<keyword evidence="8" id="KW-0677">Repeat</keyword>
<dbReference type="GO" id="GO:0055090">
    <property type="term" value="P:acylglycerol homeostasis"/>
    <property type="evidence" value="ECO:0007669"/>
    <property type="project" value="TreeGrafter"/>
</dbReference>
<name>A0A484DAG9_PERFV</name>
<dbReference type="GO" id="GO:1903561">
    <property type="term" value="C:extracellular vesicle"/>
    <property type="evidence" value="ECO:0007669"/>
    <property type="project" value="TreeGrafter"/>
</dbReference>
<evidence type="ECO:0000256" key="11">
    <source>
        <dbReference type="ARBA" id="ARBA00056320"/>
    </source>
</evidence>
<evidence type="ECO:0000256" key="5">
    <source>
        <dbReference type="ARBA" id="ARBA00022525"/>
    </source>
</evidence>
<keyword evidence="9" id="KW-0445">Lipid transport</keyword>